<protein>
    <recommendedName>
        <fullName evidence="1">F-box domain-containing protein</fullName>
    </recommendedName>
</protein>
<name>A0AA37T3D9_9GAMM</name>
<dbReference type="RefSeq" id="WP_232595573.1">
    <property type="nucleotide sequence ID" value="NZ_BSPD01000019.1"/>
</dbReference>
<feature type="domain" description="F-box" evidence="1">
    <location>
        <begin position="1"/>
        <end position="48"/>
    </location>
</feature>
<proteinExistence type="predicted"/>
<dbReference type="PROSITE" id="PS50181">
    <property type="entry name" value="FBOX"/>
    <property type="match status" value="1"/>
</dbReference>
<dbReference type="SUPFAM" id="SSF81383">
    <property type="entry name" value="F-box domain"/>
    <property type="match status" value="1"/>
</dbReference>
<evidence type="ECO:0000313" key="3">
    <source>
        <dbReference type="Proteomes" id="UP001156870"/>
    </source>
</evidence>
<dbReference type="SMART" id="SM00256">
    <property type="entry name" value="FBOX"/>
    <property type="match status" value="1"/>
</dbReference>
<evidence type="ECO:0000259" key="1">
    <source>
        <dbReference type="PROSITE" id="PS50181"/>
    </source>
</evidence>
<gene>
    <name evidence="2" type="ORF">GCM10007877_04950</name>
</gene>
<keyword evidence="3" id="KW-1185">Reference proteome</keyword>
<dbReference type="InterPro" id="IPR001810">
    <property type="entry name" value="F-box_dom"/>
</dbReference>
<reference evidence="2 3" key="1">
    <citation type="journal article" date="2014" name="Int. J. Syst. Evol. Microbiol.">
        <title>Complete genome sequence of Corynebacterium casei LMG S-19264T (=DSM 44701T), isolated from a smear-ripened cheese.</title>
        <authorList>
            <consortium name="US DOE Joint Genome Institute (JGI-PGF)"/>
            <person name="Walter F."/>
            <person name="Albersmeier A."/>
            <person name="Kalinowski J."/>
            <person name="Ruckert C."/>
        </authorList>
    </citation>
    <scope>NUCLEOTIDE SEQUENCE [LARGE SCALE GENOMIC DNA]</scope>
    <source>
        <strain evidence="2 3">NBRC 110095</strain>
    </source>
</reference>
<organism evidence="2 3">
    <name type="scientific">Marinibactrum halimedae</name>
    <dbReference type="NCBI Taxonomy" id="1444977"/>
    <lineage>
        <taxon>Bacteria</taxon>
        <taxon>Pseudomonadati</taxon>
        <taxon>Pseudomonadota</taxon>
        <taxon>Gammaproteobacteria</taxon>
        <taxon>Cellvibrionales</taxon>
        <taxon>Cellvibrionaceae</taxon>
        <taxon>Marinibactrum</taxon>
    </lineage>
</organism>
<dbReference type="EMBL" id="BSPD01000019">
    <property type="protein sequence ID" value="GLS24781.1"/>
    <property type="molecule type" value="Genomic_DNA"/>
</dbReference>
<comment type="caution">
    <text evidence="2">The sequence shown here is derived from an EMBL/GenBank/DDBJ whole genome shotgun (WGS) entry which is preliminary data.</text>
</comment>
<dbReference type="AlphaFoldDB" id="A0AA37T3D9"/>
<dbReference type="Pfam" id="PF00646">
    <property type="entry name" value="F-box"/>
    <property type="match status" value="1"/>
</dbReference>
<sequence>MSITNLPNELLAKISKDLPPSSALKLRITNKLFNGIVDTHHTDINTKLKQGPVYIRHRDTFNDFFKNAEIKNKVQNNTLTIYRKMGFSELPKVSVSAIDQAHTDIIALISIALELENFSTYRVFLIDLLTEFISFCQRIKYKEKNLKLLINLKGSLSVGNNNS</sequence>
<dbReference type="Proteomes" id="UP001156870">
    <property type="component" value="Unassembled WGS sequence"/>
</dbReference>
<accession>A0AA37T3D9</accession>
<evidence type="ECO:0000313" key="2">
    <source>
        <dbReference type="EMBL" id="GLS24781.1"/>
    </source>
</evidence>
<dbReference type="InterPro" id="IPR036047">
    <property type="entry name" value="F-box-like_dom_sf"/>
</dbReference>